<dbReference type="Proteomes" id="UP000654123">
    <property type="component" value="Unassembled WGS sequence"/>
</dbReference>
<dbReference type="EMBL" id="BMSV01000013">
    <property type="protein sequence ID" value="GGQ28959.1"/>
    <property type="molecule type" value="Genomic_DNA"/>
</dbReference>
<feature type="compositionally biased region" description="Pro residues" evidence="1">
    <location>
        <begin position="91"/>
        <end position="101"/>
    </location>
</feature>
<feature type="region of interest" description="Disordered" evidence="1">
    <location>
        <begin position="1"/>
        <end position="101"/>
    </location>
</feature>
<feature type="compositionally biased region" description="Pro residues" evidence="1">
    <location>
        <begin position="65"/>
        <end position="79"/>
    </location>
</feature>
<reference evidence="2" key="2">
    <citation type="submission" date="2020-09" db="EMBL/GenBank/DDBJ databases">
        <authorList>
            <person name="Sun Q."/>
            <person name="Ohkuma M."/>
        </authorList>
    </citation>
    <scope>NUCLEOTIDE SEQUENCE</scope>
    <source>
        <strain evidence="2">JCM 4335</strain>
    </source>
</reference>
<name>A0A918EN54_9ACTN</name>
<evidence type="ECO:0000313" key="3">
    <source>
        <dbReference type="Proteomes" id="UP000654123"/>
    </source>
</evidence>
<proteinExistence type="predicted"/>
<organism evidence="2 3">
    <name type="scientific">Streptomyces roseolilacinus</name>
    <dbReference type="NCBI Taxonomy" id="66904"/>
    <lineage>
        <taxon>Bacteria</taxon>
        <taxon>Bacillati</taxon>
        <taxon>Actinomycetota</taxon>
        <taxon>Actinomycetes</taxon>
        <taxon>Kitasatosporales</taxon>
        <taxon>Streptomycetaceae</taxon>
        <taxon>Streptomyces</taxon>
    </lineage>
</organism>
<evidence type="ECO:0000313" key="2">
    <source>
        <dbReference type="EMBL" id="GGQ28959.1"/>
    </source>
</evidence>
<protein>
    <submittedName>
        <fullName evidence="2">Uncharacterized protein</fullName>
    </submittedName>
</protein>
<dbReference type="AlphaFoldDB" id="A0A918EN54"/>
<gene>
    <name evidence="2" type="ORF">GCM10010249_54700</name>
</gene>
<keyword evidence="3" id="KW-1185">Reference proteome</keyword>
<comment type="caution">
    <text evidence="2">The sequence shown here is derived from an EMBL/GenBank/DDBJ whole genome shotgun (WGS) entry which is preliminary data.</text>
</comment>
<accession>A0A918EN54</accession>
<reference evidence="2" key="1">
    <citation type="journal article" date="2014" name="Int. J. Syst. Evol. Microbiol.">
        <title>Complete genome sequence of Corynebacterium casei LMG S-19264T (=DSM 44701T), isolated from a smear-ripened cheese.</title>
        <authorList>
            <consortium name="US DOE Joint Genome Institute (JGI-PGF)"/>
            <person name="Walter F."/>
            <person name="Albersmeier A."/>
            <person name="Kalinowski J."/>
            <person name="Ruckert C."/>
        </authorList>
    </citation>
    <scope>NUCLEOTIDE SEQUENCE</scope>
    <source>
        <strain evidence="2">JCM 4335</strain>
    </source>
</reference>
<evidence type="ECO:0000256" key="1">
    <source>
        <dbReference type="SAM" id="MobiDB-lite"/>
    </source>
</evidence>
<sequence>MPTPHGSRGGLASSADELRVPRRAPAVPAPRRASPPVAAPGGPEPLPGALAAGDAPEGPKEPRPPRPSAPAPSERPAPKPSEVFPPRRRPAPPPPGKRAAG</sequence>
<feature type="compositionally biased region" description="Low complexity" evidence="1">
    <location>
        <begin position="23"/>
        <end position="56"/>
    </location>
</feature>